<reference evidence="2" key="1">
    <citation type="journal article" date="2021" name="Nat. Commun.">
        <title>Genetic determinants of endophytism in the Arabidopsis root mycobiome.</title>
        <authorList>
            <person name="Mesny F."/>
            <person name="Miyauchi S."/>
            <person name="Thiergart T."/>
            <person name="Pickel B."/>
            <person name="Atanasova L."/>
            <person name="Karlsson M."/>
            <person name="Huettel B."/>
            <person name="Barry K.W."/>
            <person name="Haridas S."/>
            <person name="Chen C."/>
            <person name="Bauer D."/>
            <person name="Andreopoulos W."/>
            <person name="Pangilinan J."/>
            <person name="LaButti K."/>
            <person name="Riley R."/>
            <person name="Lipzen A."/>
            <person name="Clum A."/>
            <person name="Drula E."/>
            <person name="Henrissat B."/>
            <person name="Kohler A."/>
            <person name="Grigoriev I.V."/>
            <person name="Martin F.M."/>
            <person name="Hacquard S."/>
        </authorList>
    </citation>
    <scope>NUCLEOTIDE SEQUENCE</scope>
    <source>
        <strain evidence="2">MPI-SDFR-AT-0073</strain>
    </source>
</reference>
<dbReference type="RefSeq" id="XP_045953380.1">
    <property type="nucleotide sequence ID" value="XM_046108988.1"/>
</dbReference>
<evidence type="ECO:0000256" key="1">
    <source>
        <dbReference type="SAM" id="Phobius"/>
    </source>
</evidence>
<comment type="caution">
    <text evidence="2">The sequence shown here is derived from an EMBL/GenBank/DDBJ whole genome shotgun (WGS) entry which is preliminary data.</text>
</comment>
<dbReference type="EMBL" id="JAGPXC010000009">
    <property type="protein sequence ID" value="KAH6646866.1"/>
    <property type="molecule type" value="Genomic_DNA"/>
</dbReference>
<keyword evidence="1" id="KW-0472">Membrane</keyword>
<organism evidence="2 3">
    <name type="scientific">Truncatella angustata</name>
    <dbReference type="NCBI Taxonomy" id="152316"/>
    <lineage>
        <taxon>Eukaryota</taxon>
        <taxon>Fungi</taxon>
        <taxon>Dikarya</taxon>
        <taxon>Ascomycota</taxon>
        <taxon>Pezizomycotina</taxon>
        <taxon>Sordariomycetes</taxon>
        <taxon>Xylariomycetidae</taxon>
        <taxon>Amphisphaeriales</taxon>
        <taxon>Sporocadaceae</taxon>
        <taxon>Truncatella</taxon>
    </lineage>
</organism>
<dbReference type="OrthoDB" id="5392974at2759"/>
<dbReference type="Gene3D" id="1.20.58.340">
    <property type="entry name" value="Magnesium transport protein CorA, transmembrane region"/>
    <property type="match status" value="1"/>
</dbReference>
<gene>
    <name evidence="2" type="ORF">BKA67DRAFT_684295</name>
</gene>
<feature type="transmembrane region" description="Helical" evidence="1">
    <location>
        <begin position="353"/>
        <end position="376"/>
    </location>
</feature>
<dbReference type="GeneID" id="70137879"/>
<keyword evidence="3" id="KW-1185">Reference proteome</keyword>
<sequence>MSWTSVSQPYATFRHKALGYSTPVLEPQQYIEIWELDEVTKAMRRRPETNSIYLDTKASLRVIFAPLDLPQAQSLQQLLELFQVLSVPREFTIERVQDVAHSFGTRIETDGTSTWFHFLCKRIELLSESSNVDPKLSGTTLVGESALLQAKYGWHRSGFFLRTTHDGRTTLAIFGATPNVYSRIVDFLQTNHVHVVQSEPLVLLDLTLEGLFLDVDTALWNMVDVFGPMEHDVLNLANSKNVVNISKNIDFAKLHDCAKHNNYIAEAVDSMLLLVDRMLVLVKRDAQDTDTARETLQRQLADSLEYRRSLFKSTKLRQTSLQRRIDIAITLSFNLVTQQDSMVMIRDSNSMKIIAAITMIFLPTSAVAAVLGSQLFMSQINEDGLWTVQVTPPFNWLWWISVPLTIVIAIFAYVRRCCTRARSSRPAGNTYVLKGRMSQLQQRG</sequence>
<dbReference type="Proteomes" id="UP000758603">
    <property type="component" value="Unassembled WGS sequence"/>
</dbReference>
<keyword evidence="1" id="KW-1133">Transmembrane helix</keyword>
<evidence type="ECO:0000313" key="2">
    <source>
        <dbReference type="EMBL" id="KAH6646866.1"/>
    </source>
</evidence>
<proteinExistence type="predicted"/>
<name>A0A9P8UCM0_9PEZI</name>
<keyword evidence="1" id="KW-0812">Transmembrane</keyword>
<feature type="transmembrane region" description="Helical" evidence="1">
    <location>
        <begin position="396"/>
        <end position="414"/>
    </location>
</feature>
<evidence type="ECO:0000313" key="3">
    <source>
        <dbReference type="Proteomes" id="UP000758603"/>
    </source>
</evidence>
<protein>
    <submittedName>
        <fullName evidence="2">Uncharacterized protein</fullName>
    </submittedName>
</protein>
<dbReference type="AlphaFoldDB" id="A0A9P8UCM0"/>
<accession>A0A9P8UCM0</accession>